<dbReference type="AlphaFoldDB" id="A0A174U2P0"/>
<name>A0A174U2P0_9FIRM</name>
<evidence type="ECO:0000313" key="2">
    <source>
        <dbReference type="EMBL" id="CUQ16573.1"/>
    </source>
</evidence>
<protein>
    <recommendedName>
        <fullName evidence="1">ParB/Spo0J HTH domain-containing protein</fullName>
    </recommendedName>
</protein>
<dbReference type="SUPFAM" id="SSF109709">
    <property type="entry name" value="KorB DNA-binding domain-like"/>
    <property type="match status" value="1"/>
</dbReference>
<dbReference type="Proteomes" id="UP000095712">
    <property type="component" value="Unassembled WGS sequence"/>
</dbReference>
<accession>A0A174U2P0</accession>
<dbReference type="Pfam" id="PF17762">
    <property type="entry name" value="HTH_ParB"/>
    <property type="match status" value="1"/>
</dbReference>
<dbReference type="InterPro" id="IPR041468">
    <property type="entry name" value="HTH_ParB/Spo0J"/>
</dbReference>
<gene>
    <name evidence="2" type="ORF">ERS852523_04217</name>
</gene>
<proteinExistence type="predicted"/>
<sequence>MFWDILEMFFRLQELLFYKMKLEAMKRQAGRPRKNSVPVAQEFRGKTSREILGEQVGESQDQIRRYIRLTELIPEILEMVDDKKISMRPAVELSYLPKEEQEILYDAMESEACTPSHAQAIKIRKFSAEGRLNEDVLLSIMSEEKPNQVEQWKIPKNRLKKYFPSGITQQKMEETIIKALELYRKREKSRER</sequence>
<reference evidence="2 3" key="1">
    <citation type="submission" date="2015-09" db="EMBL/GenBank/DDBJ databases">
        <authorList>
            <consortium name="Pathogen Informatics"/>
        </authorList>
    </citation>
    <scope>NUCLEOTIDE SEQUENCE [LARGE SCALE GENOMIC DNA]</scope>
    <source>
        <strain evidence="2 3">2789STDY5834911</strain>
    </source>
</reference>
<feature type="domain" description="ParB/Spo0J HTH" evidence="1">
    <location>
        <begin position="48"/>
        <end position="111"/>
    </location>
</feature>
<dbReference type="Gene3D" id="1.10.10.2830">
    <property type="match status" value="1"/>
</dbReference>
<evidence type="ECO:0000259" key="1">
    <source>
        <dbReference type="Pfam" id="PF17762"/>
    </source>
</evidence>
<dbReference type="EMBL" id="CZAW01000092">
    <property type="protein sequence ID" value="CUQ16573.1"/>
    <property type="molecule type" value="Genomic_DNA"/>
</dbReference>
<evidence type="ECO:0000313" key="3">
    <source>
        <dbReference type="Proteomes" id="UP000095712"/>
    </source>
</evidence>
<organism evidence="2 3">
    <name type="scientific">Blautia wexlerae</name>
    <dbReference type="NCBI Taxonomy" id="418240"/>
    <lineage>
        <taxon>Bacteria</taxon>
        <taxon>Bacillati</taxon>
        <taxon>Bacillota</taxon>
        <taxon>Clostridia</taxon>
        <taxon>Lachnospirales</taxon>
        <taxon>Lachnospiraceae</taxon>
        <taxon>Blautia</taxon>
    </lineage>
</organism>